<keyword evidence="2" id="KW-1185">Reference proteome</keyword>
<organism evidence="1 2">
    <name type="scientific">Leptospira inadai serovar Lyme</name>
    <dbReference type="NCBI Taxonomy" id="293084"/>
    <lineage>
        <taxon>Bacteria</taxon>
        <taxon>Pseudomonadati</taxon>
        <taxon>Spirochaetota</taxon>
        <taxon>Spirochaetia</taxon>
        <taxon>Leptospirales</taxon>
        <taxon>Leptospiraceae</taxon>
        <taxon>Leptospira</taxon>
    </lineage>
</organism>
<comment type="caution">
    <text evidence="1">The sequence shown here is derived from an EMBL/GenBank/DDBJ whole genome shotgun (WGS) entry which is preliminary data.</text>
</comment>
<evidence type="ECO:0000313" key="2">
    <source>
        <dbReference type="Proteomes" id="UP000094669"/>
    </source>
</evidence>
<evidence type="ECO:0000313" key="1">
    <source>
        <dbReference type="EMBL" id="PNV75052.1"/>
    </source>
</evidence>
<dbReference type="Proteomes" id="UP000094669">
    <property type="component" value="Unassembled WGS sequence"/>
</dbReference>
<name>A0ABX4YIF8_9LEPT</name>
<sequence>MLKNNAENPARPRYAYCHGNCPEKGNLAGFRIRFGMGENTVNTISADFLPGNNFNHFSFFWIRKLLA</sequence>
<protein>
    <submittedName>
        <fullName evidence="1">Uncharacterized protein</fullName>
    </submittedName>
</protein>
<proteinExistence type="predicted"/>
<accession>A0ABX4YIF8</accession>
<gene>
    <name evidence="1" type="ORF">BES34_010850</name>
</gene>
<dbReference type="EMBL" id="MCRM02000009">
    <property type="protein sequence ID" value="PNV75052.1"/>
    <property type="molecule type" value="Genomic_DNA"/>
</dbReference>
<reference evidence="1" key="1">
    <citation type="submission" date="2018-01" db="EMBL/GenBank/DDBJ databases">
        <title>Genomic characterization of Leptospira inadai serogroup Lyme isolated from captured rat in Brazil and comparative analysis with human reference strain.</title>
        <authorList>
            <person name="Moreno L.Z."/>
            <person name="Loureiro A.P."/>
            <person name="Miraglia F."/>
            <person name="Kremer F.S."/>
            <person name="Eslabao M.R."/>
            <person name="Dellagostin O.A."/>
            <person name="Lilenbaum W."/>
            <person name="Moreno A.M."/>
        </authorList>
    </citation>
    <scope>NUCLEOTIDE SEQUENCE [LARGE SCALE GENOMIC DNA]</scope>
    <source>
        <strain evidence="1">M34/99</strain>
    </source>
</reference>